<dbReference type="Proteomes" id="UP000070186">
    <property type="component" value="Unassembled WGS sequence"/>
</dbReference>
<dbReference type="STRING" id="281362.AT959_03020"/>
<dbReference type="EMBL" id="LODL01000007">
    <property type="protein sequence ID" value="KXB32048.1"/>
    <property type="molecule type" value="Genomic_DNA"/>
</dbReference>
<feature type="modified residue" description="4-aspartylphosphate" evidence="3">
    <location>
        <position position="52"/>
    </location>
</feature>
<dbReference type="CDD" id="cd00156">
    <property type="entry name" value="REC"/>
    <property type="match status" value="2"/>
</dbReference>
<sequence>MRIMIIDDNAAMLKVLAAVFAKTGHEVVGAYSDGNGLEERLRQTMPDLVCLDYNLPGRDGLALLKVIQTQAPNIDVVFMTASNEAGLEEKAADAGASGFIRKPFGQNQIIDELREVTAARKLAEKAGQAATAAATPARGTARGTAVIADDNGSVRLVLKGLLEECGLRVVQSVATGAEALSAAKAHQPRVLCLDVNMPVMGGLEALPLIVEASPETAVVMVTGCADKVLVAQAAGLGAVGYIIKPLRPAYVEAFIRKLLG</sequence>
<dbReference type="RefSeq" id="WP_066880471.1">
    <property type="nucleotide sequence ID" value="NZ_LODL01000007.1"/>
</dbReference>
<evidence type="ECO:0000313" key="5">
    <source>
        <dbReference type="EMBL" id="KXB32048.1"/>
    </source>
</evidence>
<feature type="modified residue" description="4-aspartylphosphate" evidence="3">
    <location>
        <position position="194"/>
    </location>
</feature>
<accession>A0A133XM91</accession>
<evidence type="ECO:0000256" key="1">
    <source>
        <dbReference type="ARBA" id="ARBA00022553"/>
    </source>
</evidence>
<dbReference type="SUPFAM" id="SSF52172">
    <property type="entry name" value="CheY-like"/>
    <property type="match status" value="2"/>
</dbReference>
<dbReference type="InterPro" id="IPR001789">
    <property type="entry name" value="Sig_transdc_resp-reg_receiver"/>
</dbReference>
<feature type="domain" description="Response regulatory" evidence="4">
    <location>
        <begin position="2"/>
        <end position="117"/>
    </location>
</feature>
<dbReference type="PROSITE" id="PS50110">
    <property type="entry name" value="RESPONSE_REGULATORY"/>
    <property type="match status" value="2"/>
</dbReference>
<dbReference type="InterPro" id="IPR011006">
    <property type="entry name" value="CheY-like_superfamily"/>
</dbReference>
<protein>
    <recommendedName>
        <fullName evidence="4">Response regulatory domain-containing protein</fullName>
    </recommendedName>
</protein>
<dbReference type="PANTHER" id="PTHR44591:SF14">
    <property type="entry name" value="PROTEIN PILG"/>
    <property type="match status" value="1"/>
</dbReference>
<evidence type="ECO:0000259" key="4">
    <source>
        <dbReference type="PROSITE" id="PS50110"/>
    </source>
</evidence>
<dbReference type="AlphaFoldDB" id="A0A133XM91"/>
<dbReference type="Pfam" id="PF00072">
    <property type="entry name" value="Response_reg"/>
    <property type="match status" value="2"/>
</dbReference>
<organism evidence="5 6">
    <name type="scientific">Dechloromonas denitrificans</name>
    <dbReference type="NCBI Taxonomy" id="281362"/>
    <lineage>
        <taxon>Bacteria</taxon>
        <taxon>Pseudomonadati</taxon>
        <taxon>Pseudomonadota</taxon>
        <taxon>Betaproteobacteria</taxon>
        <taxon>Rhodocyclales</taxon>
        <taxon>Azonexaceae</taxon>
        <taxon>Dechloromonas</taxon>
    </lineage>
</organism>
<feature type="domain" description="Response regulatory" evidence="4">
    <location>
        <begin position="144"/>
        <end position="259"/>
    </location>
</feature>
<keyword evidence="6" id="KW-1185">Reference proteome</keyword>
<evidence type="ECO:0000256" key="3">
    <source>
        <dbReference type="PROSITE-ProRule" id="PRU00169"/>
    </source>
</evidence>
<dbReference type="GO" id="GO:0000160">
    <property type="term" value="P:phosphorelay signal transduction system"/>
    <property type="evidence" value="ECO:0007669"/>
    <property type="project" value="UniProtKB-KW"/>
</dbReference>
<evidence type="ECO:0000313" key="6">
    <source>
        <dbReference type="Proteomes" id="UP000070186"/>
    </source>
</evidence>
<dbReference type="PANTHER" id="PTHR44591">
    <property type="entry name" value="STRESS RESPONSE REGULATOR PROTEIN 1"/>
    <property type="match status" value="1"/>
</dbReference>
<keyword evidence="1 3" id="KW-0597">Phosphoprotein</keyword>
<name>A0A133XM91_9RHOO</name>
<dbReference type="InterPro" id="IPR050595">
    <property type="entry name" value="Bact_response_regulator"/>
</dbReference>
<reference evidence="5 6" key="1">
    <citation type="submission" date="2015-12" db="EMBL/GenBank/DDBJ databases">
        <title>Nitrous oxide reduction kinetics distinguish bacteria harboring typical versus atypical NosZ.</title>
        <authorList>
            <person name="Yoon S."/>
            <person name="Nissen S."/>
            <person name="Park D."/>
            <person name="Sanford R.A."/>
            <person name="Loeffler F.E."/>
        </authorList>
    </citation>
    <scope>NUCLEOTIDE SEQUENCE [LARGE SCALE GENOMIC DNA]</scope>
    <source>
        <strain evidence="5 6">ATCC BAA-841</strain>
    </source>
</reference>
<dbReference type="SMART" id="SM00448">
    <property type="entry name" value="REC"/>
    <property type="match status" value="2"/>
</dbReference>
<dbReference type="Gene3D" id="3.40.50.2300">
    <property type="match status" value="2"/>
</dbReference>
<comment type="caution">
    <text evidence="5">The sequence shown here is derived from an EMBL/GenBank/DDBJ whole genome shotgun (WGS) entry which is preliminary data.</text>
</comment>
<evidence type="ECO:0000256" key="2">
    <source>
        <dbReference type="ARBA" id="ARBA00023012"/>
    </source>
</evidence>
<gene>
    <name evidence="5" type="ORF">AT959_03020</name>
</gene>
<keyword evidence="2" id="KW-0902">Two-component regulatory system</keyword>
<proteinExistence type="predicted"/>